<evidence type="ECO:0000313" key="5">
    <source>
        <dbReference type="Proteomes" id="UP000754644"/>
    </source>
</evidence>
<dbReference type="Proteomes" id="UP000754644">
    <property type="component" value="Unassembled WGS sequence"/>
</dbReference>
<keyword evidence="1 4" id="KW-0378">Hydrolase</keyword>
<dbReference type="GO" id="GO:0016042">
    <property type="term" value="P:lipid catabolic process"/>
    <property type="evidence" value="ECO:0007669"/>
    <property type="project" value="UniProtKB-KW"/>
</dbReference>
<evidence type="ECO:0000256" key="3">
    <source>
        <dbReference type="ARBA" id="ARBA00023098"/>
    </source>
</evidence>
<proteinExistence type="predicted"/>
<organism evidence="4 5">
    <name type="scientific">SAR86 cluster bacterium</name>
    <dbReference type="NCBI Taxonomy" id="2030880"/>
    <lineage>
        <taxon>Bacteria</taxon>
        <taxon>Pseudomonadati</taxon>
        <taxon>Pseudomonadota</taxon>
        <taxon>Gammaproteobacteria</taxon>
        <taxon>SAR86 cluster</taxon>
    </lineage>
</organism>
<dbReference type="EMBL" id="JABMOJ010000076">
    <property type="protein sequence ID" value="NQV64167.1"/>
    <property type="molecule type" value="Genomic_DNA"/>
</dbReference>
<dbReference type="PROSITE" id="PS51257">
    <property type="entry name" value="PROKAR_LIPOPROTEIN"/>
    <property type="match status" value="1"/>
</dbReference>
<keyword evidence="2" id="KW-0442">Lipid degradation</keyword>
<dbReference type="Pfam" id="PF03403">
    <property type="entry name" value="PAF-AH_p_II"/>
    <property type="match status" value="1"/>
</dbReference>
<dbReference type="AlphaFoldDB" id="A0A972VW29"/>
<evidence type="ECO:0000313" key="4">
    <source>
        <dbReference type="EMBL" id="NQV64167.1"/>
    </source>
</evidence>
<protein>
    <submittedName>
        <fullName evidence="4">Dienelactone hydrolase family protein</fullName>
    </submittedName>
</protein>
<dbReference type="PANTHER" id="PTHR10272:SF0">
    <property type="entry name" value="PLATELET-ACTIVATING FACTOR ACETYLHYDROLASE"/>
    <property type="match status" value="1"/>
</dbReference>
<dbReference type="Gene3D" id="3.40.50.1820">
    <property type="entry name" value="alpha/beta hydrolase"/>
    <property type="match status" value="1"/>
</dbReference>
<keyword evidence="3" id="KW-0443">Lipid metabolism</keyword>
<dbReference type="InterPro" id="IPR029058">
    <property type="entry name" value="AB_hydrolase_fold"/>
</dbReference>
<sequence>MSIFRATSIMLLTAFSAGCSLIMPRLLPFDDLPQPSGDFAVGTQIMNWTDDSRTEWFTDIAGDKRRLVVQVWYPTAESSGAPYPYVDNPQQRLTPLAKQMGLPRFLIDHIQYVKTNALTDAVPLAGMPQAPVILFSHGLGGMKGQNSVQAEEFASLGYIVVAIDHPFDAYLTIFEDGSTADYRSAEPHALTPEEFWAFRSPQLATRAADISFLLDKLTTLNEPEEGLWGMLDLQRIGIFGHSFGGATSIMAAATDPRIKASVALDGWMIPIPEERIAAGLQTPFLYIGQSQWDDPVNYQKLDSLIANSTPLGTKLLLDGTKHFDFSDTPQFSKFSKRLGISGSLPREQLKLTLNAEMMTFFNTYVRDSH</sequence>
<dbReference type="PANTHER" id="PTHR10272">
    <property type="entry name" value="PLATELET-ACTIVATING FACTOR ACETYLHYDROLASE"/>
    <property type="match status" value="1"/>
</dbReference>
<dbReference type="GO" id="GO:0003847">
    <property type="term" value="F:1-alkyl-2-acetylglycerophosphocholine esterase activity"/>
    <property type="evidence" value="ECO:0007669"/>
    <property type="project" value="TreeGrafter"/>
</dbReference>
<evidence type="ECO:0000256" key="1">
    <source>
        <dbReference type="ARBA" id="ARBA00022801"/>
    </source>
</evidence>
<evidence type="ECO:0000256" key="2">
    <source>
        <dbReference type="ARBA" id="ARBA00022963"/>
    </source>
</evidence>
<gene>
    <name evidence="4" type="ORF">HQ497_02275</name>
</gene>
<dbReference type="SUPFAM" id="SSF53474">
    <property type="entry name" value="alpha/beta-Hydrolases"/>
    <property type="match status" value="1"/>
</dbReference>
<comment type="caution">
    <text evidence="4">The sequence shown here is derived from an EMBL/GenBank/DDBJ whole genome shotgun (WGS) entry which is preliminary data.</text>
</comment>
<accession>A0A972VW29</accession>
<reference evidence="4" key="1">
    <citation type="submission" date="2020-05" db="EMBL/GenBank/DDBJ databases">
        <title>Sulfur intermediates as new biogeochemical hubs in an aquatic model microbial ecosystem.</title>
        <authorList>
            <person name="Vigneron A."/>
        </authorList>
    </citation>
    <scope>NUCLEOTIDE SEQUENCE</scope>
    <source>
        <strain evidence="4">Bin.250</strain>
    </source>
</reference>
<name>A0A972VW29_9GAMM</name>